<dbReference type="PATRIC" id="fig|1408226.3.peg.1544"/>
<evidence type="ECO:0000313" key="23">
    <source>
        <dbReference type="Proteomes" id="UP000018126"/>
    </source>
</evidence>
<organism evidence="22 23">
    <name type="scientific">Vagococcus lutrae LBD1</name>
    <dbReference type="NCBI Taxonomy" id="1408226"/>
    <lineage>
        <taxon>Bacteria</taxon>
        <taxon>Bacillati</taxon>
        <taxon>Bacillota</taxon>
        <taxon>Bacilli</taxon>
        <taxon>Lactobacillales</taxon>
        <taxon>Enterococcaceae</taxon>
        <taxon>Vagococcus</taxon>
    </lineage>
</organism>
<feature type="binding site" evidence="16">
    <location>
        <begin position="253"/>
        <end position="255"/>
    </location>
    <ligand>
        <name>NAD(+)</name>
        <dbReference type="ChEBI" id="CHEBI:57540"/>
    </ligand>
</feature>
<keyword evidence="5" id="KW-0677">Repeat</keyword>
<comment type="caution">
    <text evidence="22">The sequence shown here is derived from an EMBL/GenBank/DDBJ whole genome shotgun (WGS) entry which is preliminary data.</text>
</comment>
<dbReference type="PROSITE" id="PS00487">
    <property type="entry name" value="IMP_DH_GMP_RED"/>
    <property type="match status" value="1"/>
</dbReference>
<evidence type="ECO:0000256" key="11">
    <source>
        <dbReference type="ARBA" id="ARBA00023122"/>
    </source>
</evidence>
<comment type="similarity">
    <text evidence="2 13 19">Belongs to the IMPDH/GMPR family.</text>
</comment>
<feature type="binding site" evidence="13">
    <location>
        <position position="253"/>
    </location>
    <ligand>
        <name>NAD(+)</name>
        <dbReference type="ChEBI" id="CHEBI:57540"/>
    </ligand>
</feature>
<dbReference type="GO" id="GO:0006177">
    <property type="term" value="P:GMP biosynthetic process"/>
    <property type="evidence" value="ECO:0007669"/>
    <property type="project" value="UniProtKB-UniRule"/>
</dbReference>
<keyword evidence="23" id="KW-1185">Reference proteome</keyword>
<dbReference type="GO" id="GO:0000166">
    <property type="term" value="F:nucleotide binding"/>
    <property type="evidence" value="ECO:0007669"/>
    <property type="project" value="UniProtKB-UniRule"/>
</dbReference>
<dbReference type="SUPFAM" id="SSF51412">
    <property type="entry name" value="Inosine monophosphate dehydrogenase (IMPDH)"/>
    <property type="match status" value="2"/>
</dbReference>
<dbReference type="Pfam" id="PF00478">
    <property type="entry name" value="IMPDH"/>
    <property type="match status" value="1"/>
</dbReference>
<dbReference type="eggNOG" id="COG0517">
    <property type="taxonomic scope" value="Bacteria"/>
</dbReference>
<keyword evidence="4 13" id="KW-0479">Metal-binding</keyword>
<dbReference type="InterPro" id="IPR001093">
    <property type="entry name" value="IMP_DH_GMPRt"/>
</dbReference>
<evidence type="ECO:0000259" key="21">
    <source>
        <dbReference type="PROSITE" id="PS51371"/>
    </source>
</evidence>
<dbReference type="InterPro" id="IPR013785">
    <property type="entry name" value="Aldolase_TIM"/>
</dbReference>
<keyword evidence="9 13" id="KW-0560">Oxidoreductase</keyword>
<dbReference type="eggNOG" id="COG0516">
    <property type="taxonomic scope" value="Bacteria"/>
</dbReference>
<dbReference type="GO" id="GO:0003938">
    <property type="term" value="F:IMP dehydrogenase activity"/>
    <property type="evidence" value="ECO:0007669"/>
    <property type="project" value="UniProtKB-UniRule"/>
</dbReference>
<evidence type="ECO:0000256" key="12">
    <source>
        <dbReference type="ARBA" id="ARBA00048028"/>
    </source>
</evidence>
<comment type="catalytic activity">
    <reaction evidence="12 13 20">
        <text>IMP + NAD(+) + H2O = XMP + NADH + H(+)</text>
        <dbReference type="Rhea" id="RHEA:11708"/>
        <dbReference type="ChEBI" id="CHEBI:15377"/>
        <dbReference type="ChEBI" id="CHEBI:15378"/>
        <dbReference type="ChEBI" id="CHEBI:57464"/>
        <dbReference type="ChEBI" id="CHEBI:57540"/>
        <dbReference type="ChEBI" id="CHEBI:57945"/>
        <dbReference type="ChEBI" id="CHEBI:58053"/>
        <dbReference type="EC" id="1.1.1.205"/>
    </reaction>
</comment>
<dbReference type="UniPathway" id="UPA00601">
    <property type="reaction ID" value="UER00295"/>
</dbReference>
<feature type="active site" description="Proton acceptor" evidence="13 14">
    <location>
        <position position="406"/>
    </location>
</feature>
<feature type="binding site" evidence="13 15">
    <location>
        <begin position="390"/>
        <end position="394"/>
    </location>
    <ligand>
        <name>IMP</name>
        <dbReference type="ChEBI" id="CHEBI:58053"/>
    </ligand>
</feature>
<evidence type="ECO:0000256" key="4">
    <source>
        <dbReference type="ARBA" id="ARBA00022723"/>
    </source>
</evidence>
<gene>
    <name evidence="13" type="primary">guaB</name>
    <name evidence="22" type="ORF">T233_01587</name>
</gene>
<dbReference type="EC" id="1.1.1.205" evidence="13 20"/>
<dbReference type="AlphaFoldDB" id="V6Q1Z7"/>
<dbReference type="STRING" id="1408226.T233_01587"/>
<evidence type="ECO:0000256" key="18">
    <source>
        <dbReference type="PROSITE-ProRule" id="PRU00703"/>
    </source>
</evidence>
<feature type="binding site" description="in other chain" evidence="13 17">
    <location>
        <position position="305"/>
    </location>
    <ligand>
        <name>K(+)</name>
        <dbReference type="ChEBI" id="CHEBI:29103"/>
        <note>ligand shared between two tetrameric partners</note>
    </ligand>
</feature>
<dbReference type="PANTHER" id="PTHR11911">
    <property type="entry name" value="INOSINE-5-MONOPHOSPHATE DEHYDROGENASE RELATED"/>
    <property type="match status" value="1"/>
</dbReference>
<evidence type="ECO:0000256" key="1">
    <source>
        <dbReference type="ARBA" id="ARBA00001958"/>
    </source>
</evidence>
<feature type="binding site" evidence="13 15">
    <location>
        <begin position="343"/>
        <end position="345"/>
    </location>
    <ligand>
        <name>IMP</name>
        <dbReference type="ChEBI" id="CHEBI:58053"/>
    </ligand>
</feature>
<evidence type="ECO:0000256" key="5">
    <source>
        <dbReference type="ARBA" id="ARBA00022737"/>
    </source>
</evidence>
<comment type="function">
    <text evidence="13">Catalyzes the conversion of inosine 5'-phosphate (IMP) to xanthosine 5'-phosphate (XMP), the first committed and rate-limiting step in the de novo synthesis of guanine nucleotides, and therefore plays an important role in the regulation of cell growth.</text>
</comment>
<evidence type="ECO:0000256" key="15">
    <source>
        <dbReference type="PIRSR" id="PIRSR000130-2"/>
    </source>
</evidence>
<comment type="subunit">
    <text evidence="3 13">Homotetramer.</text>
</comment>
<dbReference type="InterPro" id="IPR000644">
    <property type="entry name" value="CBS_dom"/>
</dbReference>
<keyword evidence="6 13" id="KW-0332">GMP biosynthesis</keyword>
<evidence type="ECO:0000256" key="13">
    <source>
        <dbReference type="HAMAP-Rule" id="MF_01964"/>
    </source>
</evidence>
<protein>
    <recommendedName>
        <fullName evidence="13 20">Inosine-5'-monophosphate dehydrogenase</fullName>
        <shortName evidence="13">IMP dehydrogenase</shortName>
        <shortName evidence="13">IMPD</shortName>
        <shortName evidence="13">IMPDH</shortName>
        <ecNumber evidence="13 20">1.1.1.205</ecNumber>
    </recommendedName>
</protein>
<dbReference type="GO" id="GO:0046872">
    <property type="term" value="F:metal ion binding"/>
    <property type="evidence" value="ECO:0007669"/>
    <property type="project" value="UniProtKB-UniRule"/>
</dbReference>
<feature type="domain" description="CBS" evidence="21">
    <location>
        <begin position="97"/>
        <end position="157"/>
    </location>
</feature>
<sequence>MSKWETKFAKKGLTFDDVLLIPAESHVLPDEVDMAIELAPNLKLNIPFLSASMDTVTESKMAISMARQGGLGVIHKNMSIEAQADEVRKVKRSESGVIIDPFFLTPTHIVADAEELMSKYRISGVPIVETLENRKLVGILTNRDLRFITDYTVAIDEVMTKDQLVTAPIGTSLKDAEKILQRHKIEKLPIIDEEGRLSGLITIKDIEKVIEFPRAAKDEHGRLLVAAAVGVTSDTFERASALLEAGADAIIIDTAHGHSAGVIRKIKEIRETFPEATLIAGNIATAEGARALYDVGVDVVKVGIGPGSICTTRVVAGVGVPQLTAVYDAASVAREYGKTIIADGGIKFSGDVVKALAAGGHAVMLGSMLAGTDESPGEFEIFQGRRFKTYRGMGSLGAMEKGSSDRYFQGGVNEANKLVPEGIEGRVAYKGSVADIIFQMVGGLKAGMGYVGAGNLKQLRDEAQFVQMSGAGLRESHPHDIQITKEAPNYSIES</sequence>
<dbReference type="FunFam" id="3.20.20.70:FF:000003">
    <property type="entry name" value="GMP reductase"/>
    <property type="match status" value="1"/>
</dbReference>
<dbReference type="SMART" id="SM01240">
    <property type="entry name" value="IMPDH"/>
    <property type="match status" value="1"/>
</dbReference>
<feature type="binding site" description="in other chain" evidence="13 17">
    <location>
        <position position="307"/>
    </location>
    <ligand>
        <name>K(+)</name>
        <dbReference type="ChEBI" id="CHEBI:29103"/>
        <note>ligand shared between two tetrameric partners</note>
    </ligand>
</feature>
<evidence type="ECO:0000256" key="2">
    <source>
        <dbReference type="ARBA" id="ARBA00005502"/>
    </source>
</evidence>
<dbReference type="Pfam" id="PF00571">
    <property type="entry name" value="CBS"/>
    <property type="match status" value="2"/>
</dbReference>
<feature type="binding site" evidence="13 16">
    <location>
        <begin position="303"/>
        <end position="305"/>
    </location>
    <ligand>
        <name>NAD(+)</name>
        <dbReference type="ChEBI" id="CHEBI:57540"/>
    </ligand>
</feature>
<evidence type="ECO:0000256" key="19">
    <source>
        <dbReference type="RuleBase" id="RU003927"/>
    </source>
</evidence>
<dbReference type="CDD" id="cd00381">
    <property type="entry name" value="IMPDH"/>
    <property type="match status" value="1"/>
</dbReference>
<accession>V6Q1Z7</accession>
<keyword evidence="11 18" id="KW-0129">CBS domain</keyword>
<evidence type="ECO:0000256" key="14">
    <source>
        <dbReference type="PIRSR" id="PIRSR000130-1"/>
    </source>
</evidence>
<dbReference type="Proteomes" id="UP000018126">
    <property type="component" value="Unassembled WGS sequence"/>
</dbReference>
<feature type="binding site" description="in other chain" evidence="13 17">
    <location>
        <position position="310"/>
    </location>
    <ligand>
        <name>K(+)</name>
        <dbReference type="ChEBI" id="CHEBI:29103"/>
        <note>ligand shared between two tetrameric partners</note>
    </ligand>
</feature>
<evidence type="ECO:0000256" key="7">
    <source>
        <dbReference type="ARBA" id="ARBA00022755"/>
    </source>
</evidence>
<name>V6Q1Z7_9ENTE</name>
<dbReference type="InterPro" id="IPR005990">
    <property type="entry name" value="IMP_DH"/>
</dbReference>
<dbReference type="PROSITE" id="PS51371">
    <property type="entry name" value="CBS"/>
    <property type="match status" value="2"/>
</dbReference>
<reference evidence="22 23" key="1">
    <citation type="journal article" date="2013" name="Genome Announc.">
        <title>High-Quality Draft Genome Sequence of Vagococcus lutrae Strain LBD1, Isolated from the Largemouth Bass Micropterus salmoides.</title>
        <authorList>
            <person name="Lebreton F."/>
            <person name="Valentino M.D."/>
            <person name="Duncan L.B."/>
            <person name="Zeng Q."/>
            <person name="Manson McGuire A."/>
            <person name="Earl A.M."/>
            <person name="Gilmore M.S."/>
        </authorList>
    </citation>
    <scope>NUCLEOTIDE SEQUENCE [LARGE SCALE GENOMIC DNA]</scope>
    <source>
        <strain evidence="22 23">LBD1</strain>
    </source>
</reference>
<comment type="cofactor">
    <cofactor evidence="1 13">
        <name>K(+)</name>
        <dbReference type="ChEBI" id="CHEBI:29103"/>
    </cofactor>
</comment>
<evidence type="ECO:0000256" key="6">
    <source>
        <dbReference type="ARBA" id="ARBA00022749"/>
    </source>
</evidence>
<feature type="binding site" evidence="13">
    <location>
        <position position="476"/>
    </location>
    <ligand>
        <name>K(+)</name>
        <dbReference type="ChEBI" id="CHEBI:29103"/>
        <note>ligand shared between two tetrameric partners</note>
    </ligand>
</feature>
<keyword evidence="7 13" id="KW-0658">Purine biosynthesis</keyword>
<dbReference type="GO" id="GO:0006183">
    <property type="term" value="P:GTP biosynthetic process"/>
    <property type="evidence" value="ECO:0007669"/>
    <property type="project" value="TreeGrafter"/>
</dbReference>
<dbReference type="CDD" id="cd04601">
    <property type="entry name" value="CBS_pair_IMPDH"/>
    <property type="match status" value="1"/>
</dbReference>
<comment type="activity regulation">
    <text evidence="13">Mycophenolic acid (MPA) is a non-competitive inhibitor that prevents formation of the closed enzyme conformation by binding to the same site as the amobile flap. In contrast, mizoribine monophosphate (MZP) is a competitive inhibitor that induces the closed conformation. MPA is a potent inhibitor of mammalian IMPDHs but a poor inhibitor of the bacterial enzymes. MZP is a more potent inhibitor of bacterial IMPDH.</text>
</comment>
<comment type="pathway">
    <text evidence="13 20">Purine metabolism; XMP biosynthesis via de novo pathway; XMP from IMP: step 1/1.</text>
</comment>
<feature type="binding site" evidence="13">
    <location>
        <position position="477"/>
    </location>
    <ligand>
        <name>K(+)</name>
        <dbReference type="ChEBI" id="CHEBI:29103"/>
        <note>ligand shared between two tetrameric partners</note>
    </ligand>
</feature>
<feature type="binding site" evidence="13 15">
    <location>
        <position position="421"/>
    </location>
    <ligand>
        <name>IMP</name>
        <dbReference type="ChEBI" id="CHEBI:58053"/>
    </ligand>
</feature>
<comment type="caution">
    <text evidence="13">Lacks conserved residue(s) required for the propagation of feature annotation.</text>
</comment>
<dbReference type="RefSeq" id="WP_023606892.1">
    <property type="nucleotide sequence ID" value="NZ_AYSH01000020.1"/>
</dbReference>
<evidence type="ECO:0000256" key="8">
    <source>
        <dbReference type="ARBA" id="ARBA00022958"/>
    </source>
</evidence>
<dbReference type="NCBIfam" id="TIGR01302">
    <property type="entry name" value="IMP_dehydrog"/>
    <property type="match status" value="1"/>
</dbReference>
<dbReference type="Gene3D" id="3.20.20.70">
    <property type="entry name" value="Aldolase class I"/>
    <property type="match status" value="1"/>
</dbReference>
<feature type="binding site" evidence="13">
    <location>
        <position position="475"/>
    </location>
    <ligand>
        <name>K(+)</name>
        <dbReference type="ChEBI" id="CHEBI:29103"/>
        <note>ligand shared between two tetrameric partners</note>
    </ligand>
</feature>
<proteinExistence type="inferred from homology"/>
<evidence type="ECO:0000256" key="10">
    <source>
        <dbReference type="ARBA" id="ARBA00023027"/>
    </source>
</evidence>
<keyword evidence="10 13" id="KW-0520">NAD</keyword>
<feature type="binding site" evidence="13 15">
    <location>
        <begin position="366"/>
        <end position="367"/>
    </location>
    <ligand>
        <name>IMP</name>
        <dbReference type="ChEBI" id="CHEBI:58053"/>
    </ligand>
</feature>
<evidence type="ECO:0000313" key="22">
    <source>
        <dbReference type="EMBL" id="EST89139.1"/>
    </source>
</evidence>
<dbReference type="InterPro" id="IPR015875">
    <property type="entry name" value="IMP_DH/GMP_Rdtase_CS"/>
</dbReference>
<evidence type="ECO:0000256" key="20">
    <source>
        <dbReference type="RuleBase" id="RU003928"/>
    </source>
</evidence>
<feature type="binding site" evidence="13 15">
    <location>
        <position position="308"/>
    </location>
    <ligand>
        <name>IMP</name>
        <dbReference type="ChEBI" id="CHEBI:58053"/>
    </ligand>
</feature>
<feature type="active site" description="Thioimidate intermediate" evidence="13 14">
    <location>
        <position position="310"/>
    </location>
</feature>
<evidence type="ECO:0000256" key="9">
    <source>
        <dbReference type="ARBA" id="ARBA00023002"/>
    </source>
</evidence>
<evidence type="ECO:0000256" key="16">
    <source>
        <dbReference type="PIRSR" id="PIRSR000130-3"/>
    </source>
</evidence>
<dbReference type="PIRSF" id="PIRSF000130">
    <property type="entry name" value="IMPDH"/>
    <property type="match status" value="1"/>
</dbReference>
<dbReference type="EMBL" id="AYSH01000020">
    <property type="protein sequence ID" value="EST89139.1"/>
    <property type="molecule type" value="Genomic_DNA"/>
</dbReference>
<dbReference type="PANTHER" id="PTHR11911:SF111">
    <property type="entry name" value="INOSINE-5'-MONOPHOSPHATE DEHYDROGENASE"/>
    <property type="match status" value="1"/>
</dbReference>
<feature type="domain" description="CBS" evidence="21">
    <location>
        <begin position="159"/>
        <end position="219"/>
    </location>
</feature>
<dbReference type="SMART" id="SM00116">
    <property type="entry name" value="CBS"/>
    <property type="match status" value="2"/>
</dbReference>
<keyword evidence="8 13" id="KW-0630">Potassium</keyword>
<evidence type="ECO:0000256" key="17">
    <source>
        <dbReference type="PIRSR" id="PIRSR000130-4"/>
    </source>
</evidence>
<evidence type="ECO:0000256" key="3">
    <source>
        <dbReference type="ARBA" id="ARBA00011881"/>
    </source>
</evidence>
<dbReference type="HAMAP" id="MF_01964">
    <property type="entry name" value="IMPDH"/>
    <property type="match status" value="1"/>
</dbReference>